<dbReference type="OMA" id="RIMMAPR"/>
<comment type="caution">
    <text evidence="8">The sequence shown here is derived from an EMBL/GenBank/DDBJ whole genome shotgun (WGS) entry which is preliminary data.</text>
</comment>
<dbReference type="GO" id="GO:0016020">
    <property type="term" value="C:membrane"/>
    <property type="evidence" value="ECO:0007669"/>
    <property type="project" value="InterPro"/>
</dbReference>
<keyword evidence="5" id="KW-0472">Membrane</keyword>
<evidence type="ECO:0000256" key="2">
    <source>
        <dbReference type="ARBA" id="ARBA00029447"/>
    </source>
</evidence>
<proteinExistence type="inferred from homology"/>
<dbReference type="GO" id="GO:0004888">
    <property type="term" value="F:transmembrane signaling receptor activity"/>
    <property type="evidence" value="ECO:0007669"/>
    <property type="project" value="InterPro"/>
</dbReference>
<feature type="domain" description="HAMP" evidence="7">
    <location>
        <begin position="214"/>
        <end position="266"/>
    </location>
</feature>
<keyword evidence="5" id="KW-1133">Transmembrane helix</keyword>
<evidence type="ECO:0000313" key="9">
    <source>
        <dbReference type="Proteomes" id="UP000264071"/>
    </source>
</evidence>
<dbReference type="CDD" id="cd06225">
    <property type="entry name" value="HAMP"/>
    <property type="match status" value="1"/>
</dbReference>
<comment type="similarity">
    <text evidence="2">Belongs to the methyl-accepting chemotaxis (MCP) protein family.</text>
</comment>
<dbReference type="SMART" id="SM00283">
    <property type="entry name" value="MA"/>
    <property type="match status" value="1"/>
</dbReference>
<dbReference type="SUPFAM" id="SSF58104">
    <property type="entry name" value="Methyl-accepting chemotaxis protein (MCP) signaling domain"/>
    <property type="match status" value="1"/>
</dbReference>
<dbReference type="InterPro" id="IPR004089">
    <property type="entry name" value="MCPsignal_dom"/>
</dbReference>
<dbReference type="PRINTS" id="PR00260">
    <property type="entry name" value="CHEMTRNSDUCR"/>
</dbReference>
<protein>
    <submittedName>
        <fullName evidence="8">Methyl-accepting chemotaxis protein</fullName>
    </submittedName>
</protein>
<feature type="region of interest" description="Disordered" evidence="4">
    <location>
        <begin position="17"/>
        <end position="36"/>
    </location>
</feature>
<sequence length="571" mass="61101">MLSHVPNDPLSLLMLSSASSGPSSHGPDRDGRDDLDRGAPHSRLLFDEERAKDMATFAVAARRRFWSIIVVAGVLLTGLRLGLAHESLTVVLTMFCGAIGFNWLLSYVGKSHQLYRWWLKYVFAVFDTLLISSVIYMFGQPVFVLAYVLAIVPYSFDRGPTVGYVATGASVAGFLAASAGFAHARPEDAAPWPQVLLAAVLLLVVAQQVIPMPSRIIRRIRRTRERMAQVERGDLTARADARHADELGFLEHSFNRMLDELALLIETVQREAEELATIVTEVSSASDALQRRSQEVAAGSEALNDELRQQRERAATGVRTGQDARQTAETTRRTAEATASDAHALDDAAITSREAIERAAQALLNVGREVGDAARQVRALAPASEQVGNFVETVSRIARQTNLLALNAAIEASRAGEDGLGFAVVADEIRALAVESAQAAKRIASTVQRVRGDIAVAVTAMDTTAQEVEGAGTIARDATRALASMVDGITRIARQSDEVSTLAHTQARLSAGAASAFESLDGSAQRAATSARSAVDASAAQRVGNDALSRSAQHLADATARLRAVARRHAA</sequence>
<evidence type="ECO:0000256" key="5">
    <source>
        <dbReference type="SAM" id="Phobius"/>
    </source>
</evidence>
<dbReference type="Pfam" id="PF00672">
    <property type="entry name" value="HAMP"/>
    <property type="match status" value="1"/>
</dbReference>
<dbReference type="GO" id="GO:0006935">
    <property type="term" value="P:chemotaxis"/>
    <property type="evidence" value="ECO:0007669"/>
    <property type="project" value="InterPro"/>
</dbReference>
<dbReference type="PANTHER" id="PTHR32089:SF112">
    <property type="entry name" value="LYSOZYME-LIKE PROTEIN-RELATED"/>
    <property type="match status" value="1"/>
</dbReference>
<dbReference type="AlphaFoldDB" id="A0A3D4VCT3"/>
<dbReference type="EMBL" id="DPIY01000012">
    <property type="protein sequence ID" value="HCT58921.1"/>
    <property type="molecule type" value="Genomic_DNA"/>
</dbReference>
<evidence type="ECO:0000256" key="3">
    <source>
        <dbReference type="PROSITE-ProRule" id="PRU00284"/>
    </source>
</evidence>
<evidence type="ECO:0000259" key="7">
    <source>
        <dbReference type="PROSITE" id="PS50885"/>
    </source>
</evidence>
<evidence type="ECO:0000313" key="8">
    <source>
        <dbReference type="EMBL" id="HCT58921.1"/>
    </source>
</evidence>
<keyword evidence="1 3" id="KW-0807">Transducer</keyword>
<keyword evidence="5" id="KW-0812">Transmembrane</keyword>
<accession>A0A3D4VCT3</accession>
<feature type="transmembrane region" description="Helical" evidence="5">
    <location>
        <begin position="195"/>
        <end position="217"/>
    </location>
</feature>
<evidence type="ECO:0000259" key="6">
    <source>
        <dbReference type="PROSITE" id="PS50111"/>
    </source>
</evidence>
<dbReference type="Pfam" id="PF00015">
    <property type="entry name" value="MCPsignal"/>
    <property type="match status" value="1"/>
</dbReference>
<dbReference type="InterPro" id="IPR004090">
    <property type="entry name" value="Chemotax_Me-accpt_rcpt"/>
</dbReference>
<feature type="transmembrane region" description="Helical" evidence="5">
    <location>
        <begin position="90"/>
        <end position="109"/>
    </location>
</feature>
<dbReference type="GO" id="GO:0007165">
    <property type="term" value="P:signal transduction"/>
    <property type="evidence" value="ECO:0007669"/>
    <property type="project" value="UniProtKB-KW"/>
</dbReference>
<name>A0A3D4VCT3_9BACT</name>
<dbReference type="Proteomes" id="UP000264071">
    <property type="component" value="Unassembled WGS sequence"/>
</dbReference>
<feature type="region of interest" description="Disordered" evidence="4">
    <location>
        <begin position="312"/>
        <end position="339"/>
    </location>
</feature>
<evidence type="ECO:0000256" key="4">
    <source>
        <dbReference type="SAM" id="MobiDB-lite"/>
    </source>
</evidence>
<dbReference type="Gene3D" id="1.10.287.950">
    <property type="entry name" value="Methyl-accepting chemotaxis protein"/>
    <property type="match status" value="1"/>
</dbReference>
<feature type="transmembrane region" description="Helical" evidence="5">
    <location>
        <begin position="162"/>
        <end position="183"/>
    </location>
</feature>
<feature type="transmembrane region" description="Helical" evidence="5">
    <location>
        <begin position="65"/>
        <end position="83"/>
    </location>
</feature>
<dbReference type="PROSITE" id="PS50885">
    <property type="entry name" value="HAMP"/>
    <property type="match status" value="1"/>
</dbReference>
<dbReference type="PROSITE" id="PS50111">
    <property type="entry name" value="CHEMOTAXIS_TRANSDUC_2"/>
    <property type="match status" value="1"/>
</dbReference>
<reference evidence="8 9" key="1">
    <citation type="journal article" date="2018" name="Nat. Biotechnol.">
        <title>A standardized bacterial taxonomy based on genome phylogeny substantially revises the tree of life.</title>
        <authorList>
            <person name="Parks D.H."/>
            <person name="Chuvochina M."/>
            <person name="Waite D.W."/>
            <person name="Rinke C."/>
            <person name="Skarshewski A."/>
            <person name="Chaumeil P.A."/>
            <person name="Hugenholtz P."/>
        </authorList>
    </citation>
    <scope>NUCLEOTIDE SEQUENCE [LARGE SCALE GENOMIC DNA]</scope>
    <source>
        <strain evidence="8">UBA8844</strain>
    </source>
</reference>
<dbReference type="PANTHER" id="PTHR32089">
    <property type="entry name" value="METHYL-ACCEPTING CHEMOTAXIS PROTEIN MCPB"/>
    <property type="match status" value="1"/>
</dbReference>
<gene>
    <name evidence="8" type="ORF">DGD08_17100</name>
</gene>
<dbReference type="InterPro" id="IPR003660">
    <property type="entry name" value="HAMP_dom"/>
</dbReference>
<feature type="compositionally biased region" description="Basic and acidic residues" evidence="4">
    <location>
        <begin position="26"/>
        <end position="36"/>
    </location>
</feature>
<dbReference type="SMART" id="SM00304">
    <property type="entry name" value="HAMP"/>
    <property type="match status" value="1"/>
</dbReference>
<feature type="transmembrane region" description="Helical" evidence="5">
    <location>
        <begin position="129"/>
        <end position="150"/>
    </location>
</feature>
<evidence type="ECO:0000256" key="1">
    <source>
        <dbReference type="ARBA" id="ARBA00023224"/>
    </source>
</evidence>
<organism evidence="8 9">
    <name type="scientific">Gemmatimonas aurantiaca</name>
    <dbReference type="NCBI Taxonomy" id="173480"/>
    <lineage>
        <taxon>Bacteria</taxon>
        <taxon>Pseudomonadati</taxon>
        <taxon>Gemmatimonadota</taxon>
        <taxon>Gemmatimonadia</taxon>
        <taxon>Gemmatimonadales</taxon>
        <taxon>Gemmatimonadaceae</taxon>
        <taxon>Gemmatimonas</taxon>
    </lineage>
</organism>
<feature type="domain" description="Methyl-accepting transducer" evidence="6">
    <location>
        <begin position="271"/>
        <end position="521"/>
    </location>
</feature>